<dbReference type="OrthoDB" id="9790023at2"/>
<dbReference type="InterPro" id="IPR003737">
    <property type="entry name" value="GlcNAc_PI_deacetylase-related"/>
</dbReference>
<evidence type="ECO:0000313" key="2">
    <source>
        <dbReference type="Proteomes" id="UP000321513"/>
    </source>
</evidence>
<dbReference type="InterPro" id="IPR024078">
    <property type="entry name" value="LmbE-like_dom_sf"/>
</dbReference>
<proteinExistence type="predicted"/>
<organism evidence="1 2">
    <name type="scientific">Segetibacter aerophilus</name>
    <dbReference type="NCBI Taxonomy" id="670293"/>
    <lineage>
        <taxon>Bacteria</taxon>
        <taxon>Pseudomonadati</taxon>
        <taxon>Bacteroidota</taxon>
        <taxon>Chitinophagia</taxon>
        <taxon>Chitinophagales</taxon>
        <taxon>Chitinophagaceae</taxon>
        <taxon>Segetibacter</taxon>
    </lineage>
</organism>
<evidence type="ECO:0000313" key="1">
    <source>
        <dbReference type="EMBL" id="GEO08070.1"/>
    </source>
</evidence>
<protein>
    <recommendedName>
        <fullName evidence="3">GlcNAc-PI de-N-acetylase</fullName>
    </recommendedName>
</protein>
<dbReference type="Proteomes" id="UP000321513">
    <property type="component" value="Unassembled WGS sequence"/>
</dbReference>
<evidence type="ECO:0008006" key="3">
    <source>
        <dbReference type="Google" id="ProtNLM"/>
    </source>
</evidence>
<dbReference type="EMBL" id="BJYT01000001">
    <property type="protein sequence ID" value="GEO08070.1"/>
    <property type="molecule type" value="Genomic_DNA"/>
</dbReference>
<dbReference type="AlphaFoldDB" id="A0A512B7Y5"/>
<accession>A0A512B7Y5</accession>
<dbReference type="Pfam" id="PF02585">
    <property type="entry name" value="PIG-L"/>
    <property type="match status" value="1"/>
</dbReference>
<name>A0A512B7Y5_9BACT</name>
<dbReference type="Gene3D" id="3.40.50.10320">
    <property type="entry name" value="LmbE-like"/>
    <property type="match status" value="1"/>
</dbReference>
<gene>
    <name evidence="1" type="ORF">SAE01_05660</name>
</gene>
<comment type="caution">
    <text evidence="1">The sequence shown here is derived from an EMBL/GenBank/DDBJ whole genome shotgun (WGS) entry which is preliminary data.</text>
</comment>
<reference evidence="1 2" key="1">
    <citation type="submission" date="2019-07" db="EMBL/GenBank/DDBJ databases">
        <title>Whole genome shotgun sequence of Segetibacter aerophilus NBRC 106135.</title>
        <authorList>
            <person name="Hosoyama A."/>
            <person name="Uohara A."/>
            <person name="Ohji S."/>
            <person name="Ichikawa N."/>
        </authorList>
    </citation>
    <scope>NUCLEOTIDE SEQUENCE [LARGE SCALE GENOMIC DNA]</scope>
    <source>
        <strain evidence="1 2">NBRC 106135</strain>
    </source>
</reference>
<dbReference type="SUPFAM" id="SSF102588">
    <property type="entry name" value="LmbE-like"/>
    <property type="match status" value="1"/>
</dbReference>
<dbReference type="RefSeq" id="WP_147202030.1">
    <property type="nucleotide sequence ID" value="NZ_BJYT01000001.1"/>
</dbReference>
<sequence>MNEPLKLYILSPHIDDAAFGLALTISKCANNNIPVTIINCFTVTKWTAIPVENKETIAVSLLRKSEDAAFYKTLNENIKIVNLDLLDAPLRNGYIFQEQPFQQNELDLIEELKNLLEQMVDGLLLCPLGIGSHIDHAICRAAAVKLYDKTDVLFYEDLPYAKRISHQQLELHVKKLEEDLGVSLVNNTDGLLNCNIDKEQAIRLYKSQMNEEISSEIIAHLNDLKGERIWSEETLLNKLRTALQK</sequence>
<keyword evidence="2" id="KW-1185">Reference proteome</keyword>